<reference evidence="2" key="1">
    <citation type="submission" date="2017-09" db="EMBL/GenBank/DDBJ databases">
        <title>Depth-based differentiation of microbial function through sediment-hosted aquifers and enrichment of novel symbionts in the deep terrestrial subsurface.</title>
        <authorList>
            <person name="Probst A.J."/>
            <person name="Ladd B."/>
            <person name="Jarett J.K."/>
            <person name="Geller-Mcgrath D.E."/>
            <person name="Sieber C.M.K."/>
            <person name="Emerson J.B."/>
            <person name="Anantharaman K."/>
            <person name="Thomas B.C."/>
            <person name="Malmstrom R."/>
            <person name="Stieglmeier M."/>
            <person name="Klingl A."/>
            <person name="Woyke T."/>
            <person name="Ryan C.M."/>
            <person name="Banfield J.F."/>
        </authorList>
    </citation>
    <scope>NUCLEOTIDE SEQUENCE [LARGE SCALE GENOMIC DNA]</scope>
</reference>
<evidence type="ECO:0000313" key="2">
    <source>
        <dbReference type="Proteomes" id="UP000231530"/>
    </source>
</evidence>
<dbReference type="EMBL" id="PFBY01000030">
    <property type="protein sequence ID" value="PIR76364.1"/>
    <property type="molecule type" value="Genomic_DNA"/>
</dbReference>
<dbReference type="AlphaFoldDB" id="A0A2H0TW27"/>
<name>A0A2H0TW27_9BACT</name>
<organism evidence="1 2">
    <name type="scientific">Candidatus Magasanikbacteria bacterium CG10_big_fil_rev_8_21_14_0_10_42_10</name>
    <dbReference type="NCBI Taxonomy" id="1974649"/>
    <lineage>
        <taxon>Bacteria</taxon>
        <taxon>Candidatus Magasanikiibacteriota</taxon>
    </lineage>
</organism>
<comment type="caution">
    <text evidence="1">The sequence shown here is derived from an EMBL/GenBank/DDBJ whole genome shotgun (WGS) entry which is preliminary data.</text>
</comment>
<dbReference type="Proteomes" id="UP000231530">
    <property type="component" value="Unassembled WGS sequence"/>
</dbReference>
<protein>
    <submittedName>
        <fullName evidence="1">Uncharacterized protein</fullName>
    </submittedName>
</protein>
<proteinExistence type="predicted"/>
<gene>
    <name evidence="1" type="ORF">COU32_02365</name>
</gene>
<accession>A0A2H0TW27</accession>
<evidence type="ECO:0000313" key="1">
    <source>
        <dbReference type="EMBL" id="PIR76364.1"/>
    </source>
</evidence>
<sequence>MSALAWLALDNAPDVQHLPAVHLDNGASALAEDLVLGDVEDALLPAEFAEGNLHPGDGVRHDEDGRVRAGDVQVAQHARPFLRPTKHLVMELVEHEHRLGQVHVARVSELLLREHLPPGHEVRREFPVRADVAQVAVRLHELDLSVALHDAEPGFDRAAERRTDAVLDQEAGVAEVFAELDRIGACLLGQDVVHVVAVSNEGDVRGHESSYFRNRPRDPGGVWV</sequence>